<accession>A0ABS5KXC7</accession>
<dbReference type="SUPFAM" id="SSF51905">
    <property type="entry name" value="FAD/NAD(P)-binding domain"/>
    <property type="match status" value="1"/>
</dbReference>
<dbReference type="InterPro" id="IPR002938">
    <property type="entry name" value="FAD-bd"/>
</dbReference>
<name>A0ABS5KXC7_9ACTN</name>
<keyword evidence="3" id="KW-0732">Signal</keyword>
<dbReference type="Gene3D" id="3.50.50.60">
    <property type="entry name" value="FAD/NAD(P)-binding domain"/>
    <property type="match status" value="1"/>
</dbReference>
<dbReference type="PANTHER" id="PTHR13789">
    <property type="entry name" value="MONOOXYGENASE"/>
    <property type="match status" value="1"/>
</dbReference>
<dbReference type="RefSeq" id="WP_212014114.1">
    <property type="nucleotide sequence ID" value="NZ_JAAFYZ010000113.1"/>
</dbReference>
<sequence length="424" mass="45233">MKILIVGAGIGGLTTALSLHAAGLGAGVQVIDAAAELLPLGVGINLLPHATRELTELGLGPELARMAVPTAEVVIMDVFGNRIWHEPRGVAAGYKWPQYSVHRGELQTMLLGAVRERLGPDSVLTSKAFVELSQDADGVVSRLGGREGQDPGTVESDVVIGADGLRSAVRAQLHPEEGPARWSGITMWRGCVEGDPFLTGRTMMWAGSNRAAKFVAYPVSPPRGEHGRVLINWVAEVRVDAEDVRPPDWNRAGELVDVLPHYKGWNMAGVDVCELMAASPRILEYPMVDRDPLPSWGRGRVTLLGDAAHPMYPIGSNGGSQAILDARHLAYLLARHRDDPVAGLAGYEALRRPATADIVRANRSFPMDRILNLVADRAPRGFDAIEDVLSAAELTEIGAAFGSTTGTDAERLNARASLSVGVDG</sequence>
<gene>
    <name evidence="5" type="ORF">KGQ19_28005</name>
</gene>
<dbReference type="Proteomes" id="UP000730482">
    <property type="component" value="Unassembled WGS sequence"/>
</dbReference>
<dbReference type="Gene3D" id="3.30.9.30">
    <property type="match status" value="1"/>
</dbReference>
<reference evidence="5 6" key="1">
    <citation type="submission" date="2020-02" db="EMBL/GenBank/DDBJ databases">
        <title>Acidophilic actinobacteria isolated from forest soil.</title>
        <authorList>
            <person name="Golinska P."/>
        </authorList>
    </citation>
    <scope>NUCLEOTIDE SEQUENCE [LARGE SCALE GENOMIC DNA]</scope>
    <source>
        <strain evidence="5 6">NL8</strain>
    </source>
</reference>
<dbReference type="InterPro" id="IPR050493">
    <property type="entry name" value="FAD-dep_Monooxygenase_BioMet"/>
</dbReference>
<feature type="domain" description="FAD-binding" evidence="4">
    <location>
        <begin position="2"/>
        <end position="360"/>
    </location>
</feature>
<dbReference type="EMBL" id="JAAFYZ010000113">
    <property type="protein sequence ID" value="MBS2550722.1"/>
    <property type="molecule type" value="Genomic_DNA"/>
</dbReference>
<dbReference type="PANTHER" id="PTHR13789:SF268">
    <property type="entry name" value="5-METHYLPHENAZINE-1-CARBOXYLATE 1-MONOOXYGENASE"/>
    <property type="match status" value="1"/>
</dbReference>
<protein>
    <submittedName>
        <fullName evidence="5">Flavin-dependent oxidoreductase</fullName>
    </submittedName>
</protein>
<evidence type="ECO:0000313" key="5">
    <source>
        <dbReference type="EMBL" id="MBS2550722.1"/>
    </source>
</evidence>
<evidence type="ECO:0000259" key="4">
    <source>
        <dbReference type="Pfam" id="PF01494"/>
    </source>
</evidence>
<evidence type="ECO:0000256" key="1">
    <source>
        <dbReference type="ARBA" id="ARBA00023002"/>
    </source>
</evidence>
<evidence type="ECO:0000256" key="2">
    <source>
        <dbReference type="ARBA" id="ARBA00023033"/>
    </source>
</evidence>
<comment type="caution">
    <text evidence="5">The sequence shown here is derived from an EMBL/GenBank/DDBJ whole genome shotgun (WGS) entry which is preliminary data.</text>
</comment>
<keyword evidence="6" id="KW-1185">Reference proteome</keyword>
<dbReference type="Pfam" id="PF01494">
    <property type="entry name" value="FAD_binding_3"/>
    <property type="match status" value="1"/>
</dbReference>
<dbReference type="InterPro" id="IPR036188">
    <property type="entry name" value="FAD/NAD-bd_sf"/>
</dbReference>
<proteinExistence type="predicted"/>
<organism evidence="5 6">
    <name type="scientific">Catenulispora pinistramenti</name>
    <dbReference type="NCBI Taxonomy" id="2705254"/>
    <lineage>
        <taxon>Bacteria</taxon>
        <taxon>Bacillati</taxon>
        <taxon>Actinomycetota</taxon>
        <taxon>Actinomycetes</taxon>
        <taxon>Catenulisporales</taxon>
        <taxon>Catenulisporaceae</taxon>
        <taxon>Catenulispora</taxon>
    </lineage>
</organism>
<dbReference type="NCBIfam" id="NF005720">
    <property type="entry name" value="PRK07538.1"/>
    <property type="match status" value="1"/>
</dbReference>
<evidence type="ECO:0000256" key="3">
    <source>
        <dbReference type="SAM" id="SignalP"/>
    </source>
</evidence>
<dbReference type="SUPFAM" id="SSF54373">
    <property type="entry name" value="FAD-linked reductases, C-terminal domain"/>
    <property type="match status" value="1"/>
</dbReference>
<dbReference type="PRINTS" id="PR00420">
    <property type="entry name" value="RNGMNOXGNASE"/>
</dbReference>
<feature type="chain" id="PRO_5046267945" evidence="3">
    <location>
        <begin position="22"/>
        <end position="424"/>
    </location>
</feature>
<keyword evidence="1" id="KW-0560">Oxidoreductase</keyword>
<evidence type="ECO:0000313" key="6">
    <source>
        <dbReference type="Proteomes" id="UP000730482"/>
    </source>
</evidence>
<keyword evidence="2" id="KW-0503">Monooxygenase</keyword>
<feature type="signal peptide" evidence="3">
    <location>
        <begin position="1"/>
        <end position="21"/>
    </location>
</feature>